<evidence type="ECO:0000313" key="4">
    <source>
        <dbReference type="Proteomes" id="UP000635606"/>
    </source>
</evidence>
<dbReference type="RefSeq" id="WP_203930469.1">
    <property type="nucleotide sequence ID" value="NZ_BOPH01000081.1"/>
</dbReference>
<dbReference type="Pfam" id="PF00578">
    <property type="entry name" value="AhpC-TSA"/>
    <property type="match status" value="1"/>
</dbReference>
<gene>
    <name evidence="3" type="ORF">Voc01_055010</name>
</gene>
<proteinExistence type="predicted"/>
<dbReference type="InterPro" id="IPR036249">
    <property type="entry name" value="Thioredoxin-like_sf"/>
</dbReference>
<dbReference type="Proteomes" id="UP000635606">
    <property type="component" value="Unassembled WGS sequence"/>
</dbReference>
<dbReference type="GO" id="GO:0016209">
    <property type="term" value="F:antioxidant activity"/>
    <property type="evidence" value="ECO:0007669"/>
    <property type="project" value="InterPro"/>
</dbReference>
<feature type="transmembrane region" description="Helical" evidence="1">
    <location>
        <begin position="6"/>
        <end position="24"/>
    </location>
</feature>
<evidence type="ECO:0000259" key="2">
    <source>
        <dbReference type="Pfam" id="PF00578"/>
    </source>
</evidence>
<name>A0A8J4EDD3_9ACTN</name>
<keyword evidence="1" id="KW-0472">Membrane</keyword>
<dbReference type="Gene3D" id="3.40.30.10">
    <property type="entry name" value="Glutaredoxin"/>
    <property type="match status" value="1"/>
</dbReference>
<organism evidence="3 4">
    <name type="scientific">Virgisporangium ochraceum</name>
    <dbReference type="NCBI Taxonomy" id="65505"/>
    <lineage>
        <taxon>Bacteria</taxon>
        <taxon>Bacillati</taxon>
        <taxon>Actinomycetota</taxon>
        <taxon>Actinomycetes</taxon>
        <taxon>Micromonosporales</taxon>
        <taxon>Micromonosporaceae</taxon>
        <taxon>Virgisporangium</taxon>
    </lineage>
</organism>
<keyword evidence="1" id="KW-1133">Transmembrane helix</keyword>
<dbReference type="AlphaFoldDB" id="A0A8J4EDD3"/>
<keyword evidence="1" id="KW-0812">Transmembrane</keyword>
<dbReference type="SUPFAM" id="SSF52833">
    <property type="entry name" value="Thioredoxin-like"/>
    <property type="match status" value="1"/>
</dbReference>
<reference evidence="3" key="1">
    <citation type="submission" date="2021-01" db="EMBL/GenBank/DDBJ databases">
        <title>Whole genome shotgun sequence of Virgisporangium ochraceum NBRC 16418.</title>
        <authorList>
            <person name="Komaki H."/>
            <person name="Tamura T."/>
        </authorList>
    </citation>
    <scope>NUCLEOTIDE SEQUENCE</scope>
    <source>
        <strain evidence="3">NBRC 16418</strain>
    </source>
</reference>
<dbReference type="EMBL" id="BOPH01000081">
    <property type="protein sequence ID" value="GIJ70584.1"/>
    <property type="molecule type" value="Genomic_DNA"/>
</dbReference>
<accession>A0A8J4EDD3</accession>
<keyword evidence="4" id="KW-1185">Reference proteome</keyword>
<evidence type="ECO:0000313" key="3">
    <source>
        <dbReference type="EMBL" id="GIJ70584.1"/>
    </source>
</evidence>
<protein>
    <recommendedName>
        <fullName evidence="2">Alkyl hydroperoxide reductase subunit C/ Thiol specific antioxidant domain-containing protein</fullName>
    </recommendedName>
</protein>
<dbReference type="InterPro" id="IPR000866">
    <property type="entry name" value="AhpC/TSA"/>
</dbReference>
<dbReference type="GO" id="GO:0016491">
    <property type="term" value="F:oxidoreductase activity"/>
    <property type="evidence" value="ECO:0007669"/>
    <property type="project" value="InterPro"/>
</dbReference>
<feature type="domain" description="Alkyl hydroperoxide reductase subunit C/ Thiol specific antioxidant" evidence="2">
    <location>
        <begin position="47"/>
        <end position="162"/>
    </location>
</feature>
<comment type="caution">
    <text evidence="3">The sequence shown here is derived from an EMBL/GenBank/DDBJ whole genome shotgun (WGS) entry which is preliminary data.</text>
</comment>
<evidence type="ECO:0000256" key="1">
    <source>
        <dbReference type="SAM" id="Phobius"/>
    </source>
</evidence>
<sequence length="176" mass="18857">MVVPLTVVLTLVVVLNVALTFVLLRRVAGFDARLAALEKGAPSMADIGERVGEFSATTTLGEPLDRDDLTTGTLVGFFDPDCEVCQSHVTGFRAAAEALGDRSRTLVVVREREPEEVRLMVAAFGPEVRTVTEPRRGPVARAFHVMATPAFCTIGPDQVIAAHDYDRPSLAGAARP</sequence>